<dbReference type="InterPro" id="IPR043128">
    <property type="entry name" value="Rev_trsase/Diguanyl_cyclase"/>
</dbReference>
<dbReference type="InterPro" id="IPR011623">
    <property type="entry name" value="7TMR_DISM_rcpt_extracell_dom1"/>
</dbReference>
<dbReference type="InterPro" id="IPR029787">
    <property type="entry name" value="Nucleotide_cyclase"/>
</dbReference>
<feature type="transmembrane region" description="Helical" evidence="1">
    <location>
        <begin position="209"/>
        <end position="227"/>
    </location>
</feature>
<evidence type="ECO:0000259" key="2">
    <source>
        <dbReference type="PROSITE" id="PS50887"/>
    </source>
</evidence>
<feature type="transmembrane region" description="Helical" evidence="1">
    <location>
        <begin position="181"/>
        <end position="202"/>
    </location>
</feature>
<dbReference type="InterPro" id="IPR000160">
    <property type="entry name" value="GGDEF_dom"/>
</dbReference>
<organism evidence="3 4">
    <name type="scientific">Ramlibacter terrae</name>
    <dbReference type="NCBI Taxonomy" id="2732511"/>
    <lineage>
        <taxon>Bacteria</taxon>
        <taxon>Pseudomonadati</taxon>
        <taxon>Pseudomonadota</taxon>
        <taxon>Betaproteobacteria</taxon>
        <taxon>Burkholderiales</taxon>
        <taxon>Comamonadaceae</taxon>
        <taxon>Ramlibacter</taxon>
    </lineage>
</organism>
<dbReference type="Gene3D" id="3.30.70.270">
    <property type="match status" value="1"/>
</dbReference>
<keyword evidence="1" id="KW-0472">Membrane</keyword>
<accession>A0ABX6P0M8</accession>
<feature type="domain" description="GGDEF" evidence="2">
    <location>
        <begin position="430"/>
        <end position="562"/>
    </location>
</feature>
<dbReference type="PROSITE" id="PS50887">
    <property type="entry name" value="GGDEF"/>
    <property type="match status" value="1"/>
</dbReference>
<keyword evidence="1" id="KW-0812">Transmembrane</keyword>
<dbReference type="Pfam" id="PF00990">
    <property type="entry name" value="GGDEF"/>
    <property type="match status" value="1"/>
</dbReference>
<reference evidence="3 4" key="1">
    <citation type="submission" date="2020-05" db="EMBL/GenBank/DDBJ databases">
        <title>Ramlibacter rhizophilus sp. nov., isolated from rhizosphere soil of national flower Mugunghwa from South Korea.</title>
        <authorList>
            <person name="Zheng-Fei Y."/>
            <person name="Huan T."/>
        </authorList>
    </citation>
    <scope>NUCLEOTIDE SEQUENCE [LARGE SCALE GENOMIC DNA]</scope>
    <source>
        <strain evidence="3 4">H242</strain>
    </source>
</reference>
<feature type="transmembrane region" description="Helical" evidence="1">
    <location>
        <begin position="276"/>
        <end position="296"/>
    </location>
</feature>
<evidence type="ECO:0000256" key="1">
    <source>
        <dbReference type="SAM" id="Phobius"/>
    </source>
</evidence>
<dbReference type="EMBL" id="CP053418">
    <property type="protein sequence ID" value="QJW83598.1"/>
    <property type="molecule type" value="Genomic_DNA"/>
</dbReference>
<proteinExistence type="predicted"/>
<gene>
    <name evidence="3" type="ORF">HK414_04300</name>
</gene>
<evidence type="ECO:0000313" key="3">
    <source>
        <dbReference type="EMBL" id="QJW83598.1"/>
    </source>
</evidence>
<protein>
    <submittedName>
        <fullName evidence="3">Diguanylate cyclase</fullName>
    </submittedName>
</protein>
<keyword evidence="1" id="KW-1133">Transmembrane helix</keyword>
<dbReference type="Pfam" id="PF07695">
    <property type="entry name" value="7TMR-DISM_7TM"/>
    <property type="match status" value="1"/>
</dbReference>
<name>A0ABX6P0M8_9BURK</name>
<evidence type="ECO:0000313" key="4">
    <source>
        <dbReference type="Proteomes" id="UP000500826"/>
    </source>
</evidence>
<feature type="transmembrane region" description="Helical" evidence="1">
    <location>
        <begin position="247"/>
        <end position="264"/>
    </location>
</feature>
<dbReference type="SUPFAM" id="SSF55073">
    <property type="entry name" value="Nucleotide cyclase"/>
    <property type="match status" value="1"/>
</dbReference>
<sequence length="562" mass="60093">MLLWVAPRCASAAADDVPAVVPPITAGSASVVPLQGHSRYWIDERGDRTAEQVEAAGDTLPWRVFRRGSSTAGRQGALAPVRPARDRPRLLLPRSRLREHRPGAALLPGRQWRLVQQQAGQDLAVSSWPVPGRVPAFELAASTGKPTRYWLRLEYARTDAAPRIAVYRDTALLALRAQEQLLFGAYFGLAGLVAPAALVAGLAYRDRAFLVFSLYAFFLAFGQLARVGVGAQHLWPEWRFWNEAASAAWPGLPTAAALWFVKVVTEPARLSRALDLGVWALIAALLCSVALDMVIATRLSMFPGAAADRLVARRHPEHGGVGLAGWPRPQPAADRARLRADGGGGAVPAAARARAAARDRKRCLRAVLRHGAADAADVLCAAGAVDGGARKRAAGRGAVAHGSADGLAASPWGLLERLETSLARSRGLKQPCALLGVRVSNLDAIIEEFGRDAAEKGLVVAGSHLRRAILEIDMAARVGEREFAVLLECPTTPETVSSRAQQLVASGLRQIDALPAALTLKFHVTVALLPHQDMDAATTLQWVLGGLDQMEPDARKLIKPLN</sequence>
<keyword evidence="4" id="KW-1185">Reference proteome</keyword>
<dbReference type="Proteomes" id="UP000500826">
    <property type="component" value="Chromosome"/>
</dbReference>